<sequence length="157" mass="18300">MDRLVIVFLAILLVSCLGIAIFFFMFNVSSFYLRRCDGAIILVQKDYLFSFIPYKQTVICKAVTGFRLESYQDNVDEESYEAARLWIRSENDEILLKGISCRYKDVKQIARKIEDFLQQSQNKSSLIYNASLPLQVFILLILLLIMFIIIQYSYSGM</sequence>
<proteinExistence type="predicted"/>
<evidence type="ECO:0000256" key="1">
    <source>
        <dbReference type="SAM" id="Phobius"/>
    </source>
</evidence>
<feature type="transmembrane region" description="Helical" evidence="1">
    <location>
        <begin position="6"/>
        <end position="26"/>
    </location>
</feature>
<keyword evidence="1" id="KW-0812">Transmembrane</keyword>
<protein>
    <submittedName>
        <fullName evidence="2">Lipoprotein, putative</fullName>
    </submittedName>
</protein>
<feature type="transmembrane region" description="Helical" evidence="1">
    <location>
        <begin position="132"/>
        <end position="154"/>
    </location>
</feature>
<keyword evidence="1" id="KW-1133">Transmembrane helix</keyword>
<dbReference type="KEGG" id="dno:DNO_0997"/>
<dbReference type="RefSeq" id="WP_012031309.1">
    <property type="nucleotide sequence ID" value="NC_009446.1"/>
</dbReference>
<dbReference type="PROSITE" id="PS51257">
    <property type="entry name" value="PROKAR_LIPOPROTEIN"/>
    <property type="match status" value="1"/>
</dbReference>
<accession>A5EXZ9</accession>
<dbReference type="HOGENOM" id="CLU_1675100_0_0_6"/>
<dbReference type="EMBL" id="CP000513">
    <property type="protein sequence ID" value="ABQ13597.1"/>
    <property type="molecule type" value="Genomic_DNA"/>
</dbReference>
<dbReference type="AlphaFoldDB" id="A5EXZ9"/>
<dbReference type="Proteomes" id="UP000000248">
    <property type="component" value="Chromosome"/>
</dbReference>
<keyword evidence="3" id="KW-1185">Reference proteome</keyword>
<organism evidence="2 3">
    <name type="scientific">Dichelobacter nodosus (strain VCS1703A)</name>
    <dbReference type="NCBI Taxonomy" id="246195"/>
    <lineage>
        <taxon>Bacteria</taxon>
        <taxon>Pseudomonadati</taxon>
        <taxon>Pseudomonadota</taxon>
        <taxon>Gammaproteobacteria</taxon>
        <taxon>Cardiobacteriales</taxon>
        <taxon>Cardiobacteriaceae</taxon>
        <taxon>Dichelobacter</taxon>
    </lineage>
</organism>
<evidence type="ECO:0000313" key="3">
    <source>
        <dbReference type="Proteomes" id="UP000000248"/>
    </source>
</evidence>
<gene>
    <name evidence="2" type="ordered locus">DNO_0997</name>
</gene>
<keyword evidence="2" id="KW-0449">Lipoprotein</keyword>
<name>A5EXZ9_DICNV</name>
<dbReference type="STRING" id="246195.DNO_0997"/>
<evidence type="ECO:0000313" key="2">
    <source>
        <dbReference type="EMBL" id="ABQ13597.1"/>
    </source>
</evidence>
<keyword evidence="1" id="KW-0472">Membrane</keyword>
<reference evidence="2 3" key="1">
    <citation type="journal article" date="2007" name="Nat. Biotechnol.">
        <title>Genome sequence and identification of candidate vaccine antigens from the animal pathogen Dichelobacter nodosus.</title>
        <authorList>
            <person name="Myers G.S."/>
            <person name="Parker D."/>
            <person name="Al-Hasani K."/>
            <person name="Kennan R.M."/>
            <person name="Seemann T."/>
            <person name="Ren Q."/>
            <person name="Badger J.H."/>
            <person name="Selengut J.D."/>
            <person name="Deboy R.T."/>
            <person name="Tettelin H."/>
            <person name="Boyce J.D."/>
            <person name="McCarl V.P."/>
            <person name="Han X."/>
            <person name="Nelson W.C."/>
            <person name="Madupu R."/>
            <person name="Mohamoud Y."/>
            <person name="Holley T."/>
            <person name="Fedorova N."/>
            <person name="Khouri H."/>
            <person name="Bottomley S.P."/>
            <person name="Whittington R.J."/>
            <person name="Adler B."/>
            <person name="Songer J.G."/>
            <person name="Rood J.I."/>
            <person name="Paulsen I.T."/>
        </authorList>
    </citation>
    <scope>NUCLEOTIDE SEQUENCE [LARGE SCALE GENOMIC DNA]</scope>
    <source>
        <strain evidence="2 3">VCS1703A</strain>
    </source>
</reference>